<reference evidence="2 3" key="1">
    <citation type="submission" date="2020-08" db="EMBL/GenBank/DDBJ databases">
        <title>Genomic Encyclopedia of Type Strains, Phase IV (KMG-V): Genome sequencing to study the core and pangenomes of soil and plant-associated prokaryotes.</title>
        <authorList>
            <person name="Whitman W."/>
        </authorList>
    </citation>
    <scope>NUCLEOTIDE SEQUENCE [LARGE SCALE GENOMIC DNA]</scope>
    <source>
        <strain evidence="2 3">SEMIA 4064</strain>
    </source>
</reference>
<dbReference type="Proteomes" id="UP000549882">
    <property type="component" value="Unassembled WGS sequence"/>
</dbReference>
<keyword evidence="3" id="KW-1185">Reference proteome</keyword>
<accession>A0A7W9D580</accession>
<dbReference type="InterPro" id="IPR002545">
    <property type="entry name" value="CheW-lke_dom"/>
</dbReference>
<dbReference type="InterPro" id="IPR036061">
    <property type="entry name" value="CheW-like_dom_sf"/>
</dbReference>
<name>A0A7W9D580_9HYPH</name>
<dbReference type="PROSITE" id="PS50851">
    <property type="entry name" value="CHEW"/>
    <property type="match status" value="1"/>
</dbReference>
<comment type="caution">
    <text evidence="2">The sequence shown here is derived from an EMBL/GenBank/DDBJ whole genome shotgun (WGS) entry which is preliminary data.</text>
</comment>
<dbReference type="GO" id="GO:0007165">
    <property type="term" value="P:signal transduction"/>
    <property type="evidence" value="ECO:0007669"/>
    <property type="project" value="InterPro"/>
</dbReference>
<proteinExistence type="predicted"/>
<dbReference type="GO" id="GO:0005829">
    <property type="term" value="C:cytosol"/>
    <property type="evidence" value="ECO:0007669"/>
    <property type="project" value="TreeGrafter"/>
</dbReference>
<dbReference type="SUPFAM" id="SSF50341">
    <property type="entry name" value="CheW-like"/>
    <property type="match status" value="1"/>
</dbReference>
<evidence type="ECO:0000313" key="2">
    <source>
        <dbReference type="EMBL" id="MBB5577701.1"/>
    </source>
</evidence>
<dbReference type="GO" id="GO:0006935">
    <property type="term" value="P:chemotaxis"/>
    <property type="evidence" value="ECO:0007669"/>
    <property type="project" value="InterPro"/>
</dbReference>
<dbReference type="InterPro" id="IPR039315">
    <property type="entry name" value="CheW"/>
</dbReference>
<sequence length="114" mass="12171">MTGTETVMTDQETMEIIAFHPGDQQFCIRTTSIREIRGWAAATPLPHAPPEVIGVMNLRGMVIPIIDLAAKLGMRSHTDASRSAIVVAEVGKSTVGLVVDQVSDILSISSGDIQ</sequence>
<evidence type="ECO:0000259" key="1">
    <source>
        <dbReference type="PROSITE" id="PS50851"/>
    </source>
</evidence>
<dbReference type="PANTHER" id="PTHR22617:SF23">
    <property type="entry name" value="CHEMOTAXIS PROTEIN CHEW"/>
    <property type="match status" value="1"/>
</dbReference>
<evidence type="ECO:0000313" key="3">
    <source>
        <dbReference type="Proteomes" id="UP000549882"/>
    </source>
</evidence>
<dbReference type="SMART" id="SM00260">
    <property type="entry name" value="CheW"/>
    <property type="match status" value="1"/>
</dbReference>
<dbReference type="Gene3D" id="2.40.50.180">
    <property type="entry name" value="CheA-289, Domain 4"/>
    <property type="match status" value="1"/>
</dbReference>
<organism evidence="2 3">
    <name type="scientific">Rhizobium paranaense</name>
    <dbReference type="NCBI Taxonomy" id="1650438"/>
    <lineage>
        <taxon>Bacteria</taxon>
        <taxon>Pseudomonadati</taxon>
        <taxon>Pseudomonadota</taxon>
        <taxon>Alphaproteobacteria</taxon>
        <taxon>Hyphomicrobiales</taxon>
        <taxon>Rhizobiaceae</taxon>
        <taxon>Rhizobium/Agrobacterium group</taxon>
        <taxon>Rhizobium</taxon>
    </lineage>
</organism>
<dbReference type="PANTHER" id="PTHR22617">
    <property type="entry name" value="CHEMOTAXIS SENSOR HISTIDINE KINASE-RELATED"/>
    <property type="match status" value="1"/>
</dbReference>
<gene>
    <name evidence="2" type="ORF">GGD50_006356</name>
</gene>
<dbReference type="AlphaFoldDB" id="A0A7W9D580"/>
<dbReference type="EMBL" id="JACHBI010000023">
    <property type="protein sequence ID" value="MBB5577701.1"/>
    <property type="molecule type" value="Genomic_DNA"/>
</dbReference>
<protein>
    <submittedName>
        <fullName evidence="2">Purine-binding chemotaxis protein CheW</fullName>
    </submittedName>
</protein>
<dbReference type="Pfam" id="PF01584">
    <property type="entry name" value="CheW"/>
    <property type="match status" value="1"/>
</dbReference>
<feature type="domain" description="CheW-like" evidence="1">
    <location>
        <begin position="13"/>
        <end position="114"/>
    </location>
</feature>